<dbReference type="Pfam" id="PF03783">
    <property type="entry name" value="CsgG"/>
    <property type="match status" value="1"/>
</dbReference>
<sequence length="517" mass="53165">MDADAADEEVPERLGEYRLLGLLGRGGMGAVYRAVHARLGREVALNVLPPDRAADAAAVARFHREVAAIGRLDHPNVVRATDAGEAAGRVCLVMDLVRGADAGRLVRACGPLPVADASEVARQAAAGLQHLAGHGIVHRDVKPSNLMVGPRGEVKVLDLGLALADAGGASGAGRRALVGTYDYLAPEQAGPDRRVDARADVYALGCTLYHLLAGRPPFAGPAHATVRDKLLAHAAAPVPEIHEARPEVPAGLAGVLRRMLAKDPADRYASPADAGEALAPFCAGSDLPALLDTACPGLWDFVPPLAPGDTPMPETISLAVRRPARRRVAAVAVVAATVVAAVAGVVASRPRKQADRPSAQVDAPAVVAPVAPDPAEGQEPGPAADRKPAVYPVALLGFEERGAGARDLGPKVSDLLFARLAAKPGVVLVDRGDPKKVLDEQAIGLSGAVKRDEAAGVGRLTGAKLLVTGSVVHADRRLTLVAKVIGTETGRVAGAAAVGSRGATRPARQSPARRRRA</sequence>
<organism evidence="8 9">
    <name type="scientific">Urbifossiella limnaea</name>
    <dbReference type="NCBI Taxonomy" id="2528023"/>
    <lineage>
        <taxon>Bacteria</taxon>
        <taxon>Pseudomonadati</taxon>
        <taxon>Planctomycetota</taxon>
        <taxon>Planctomycetia</taxon>
        <taxon>Gemmatales</taxon>
        <taxon>Gemmataceae</taxon>
        <taxon>Urbifossiella</taxon>
    </lineage>
</organism>
<dbReference type="SMART" id="SM00220">
    <property type="entry name" value="S_TKc"/>
    <property type="match status" value="1"/>
</dbReference>
<dbReference type="PANTHER" id="PTHR43289:SF34">
    <property type="entry name" value="SERINE_THREONINE-PROTEIN KINASE YBDM-RELATED"/>
    <property type="match status" value="1"/>
</dbReference>
<dbReference type="Gene3D" id="3.30.200.20">
    <property type="entry name" value="Phosphorylase Kinase, domain 1"/>
    <property type="match status" value="1"/>
</dbReference>
<reference evidence="8 9" key="1">
    <citation type="submission" date="2019-02" db="EMBL/GenBank/DDBJ databases">
        <title>Deep-cultivation of Planctomycetes and their phenomic and genomic characterization uncovers novel biology.</title>
        <authorList>
            <person name="Wiegand S."/>
            <person name="Jogler M."/>
            <person name="Boedeker C."/>
            <person name="Pinto D."/>
            <person name="Vollmers J."/>
            <person name="Rivas-Marin E."/>
            <person name="Kohn T."/>
            <person name="Peeters S.H."/>
            <person name="Heuer A."/>
            <person name="Rast P."/>
            <person name="Oberbeckmann S."/>
            <person name="Bunk B."/>
            <person name="Jeske O."/>
            <person name="Meyerdierks A."/>
            <person name="Storesund J.E."/>
            <person name="Kallscheuer N."/>
            <person name="Luecker S."/>
            <person name="Lage O.M."/>
            <person name="Pohl T."/>
            <person name="Merkel B.J."/>
            <person name="Hornburger P."/>
            <person name="Mueller R.-W."/>
            <person name="Bruemmer F."/>
            <person name="Labrenz M."/>
            <person name="Spormann A.M."/>
            <person name="Op den Camp H."/>
            <person name="Overmann J."/>
            <person name="Amann R."/>
            <person name="Jetten M.S.M."/>
            <person name="Mascher T."/>
            <person name="Medema M.H."/>
            <person name="Devos D.P."/>
            <person name="Kaster A.-K."/>
            <person name="Ovreas L."/>
            <person name="Rohde M."/>
            <person name="Galperin M.Y."/>
            <person name="Jogler C."/>
        </authorList>
    </citation>
    <scope>NUCLEOTIDE SEQUENCE [LARGE SCALE GENOMIC DNA]</scope>
    <source>
        <strain evidence="8 9">ETA_A1</strain>
    </source>
</reference>
<dbReference type="PROSITE" id="PS50011">
    <property type="entry name" value="PROTEIN_KINASE_DOM"/>
    <property type="match status" value="1"/>
</dbReference>
<dbReference type="KEGG" id="uli:ETAA1_56740"/>
<keyword evidence="3 8" id="KW-0418">Kinase</keyword>
<evidence type="ECO:0000313" key="9">
    <source>
        <dbReference type="Proteomes" id="UP000319576"/>
    </source>
</evidence>
<dbReference type="Proteomes" id="UP000319576">
    <property type="component" value="Chromosome"/>
</dbReference>
<dbReference type="GO" id="GO:0030288">
    <property type="term" value="C:outer membrane-bounded periplasmic space"/>
    <property type="evidence" value="ECO:0007669"/>
    <property type="project" value="InterPro"/>
</dbReference>
<dbReference type="EC" id="2.7.11.1" evidence="8"/>
<keyword evidence="6" id="KW-0812">Transmembrane</keyword>
<keyword evidence="1 8" id="KW-0808">Transferase</keyword>
<gene>
    <name evidence="8" type="primary">stkP_8</name>
    <name evidence="8" type="ORF">ETAA1_56740</name>
</gene>
<evidence type="ECO:0000256" key="1">
    <source>
        <dbReference type="ARBA" id="ARBA00022679"/>
    </source>
</evidence>
<dbReference type="PANTHER" id="PTHR43289">
    <property type="entry name" value="MITOGEN-ACTIVATED PROTEIN KINASE KINASE KINASE 20-RELATED"/>
    <property type="match status" value="1"/>
</dbReference>
<dbReference type="GO" id="GO:0005524">
    <property type="term" value="F:ATP binding"/>
    <property type="evidence" value="ECO:0007669"/>
    <property type="project" value="UniProtKB-KW"/>
</dbReference>
<keyword evidence="9" id="KW-1185">Reference proteome</keyword>
<dbReference type="GO" id="GO:0004674">
    <property type="term" value="F:protein serine/threonine kinase activity"/>
    <property type="evidence" value="ECO:0007669"/>
    <property type="project" value="UniProtKB-EC"/>
</dbReference>
<name>A0A517Y1M2_9BACT</name>
<feature type="compositionally biased region" description="Low complexity" evidence="5">
    <location>
        <begin position="496"/>
        <end position="510"/>
    </location>
</feature>
<feature type="domain" description="Protein kinase" evidence="7">
    <location>
        <begin position="17"/>
        <end position="282"/>
    </location>
</feature>
<evidence type="ECO:0000259" key="7">
    <source>
        <dbReference type="PROSITE" id="PS50011"/>
    </source>
</evidence>
<dbReference type="InterPro" id="IPR011009">
    <property type="entry name" value="Kinase-like_dom_sf"/>
</dbReference>
<dbReference type="Gene3D" id="3.40.50.10610">
    <property type="entry name" value="ABC-type transport auxiliary lipoprotein component"/>
    <property type="match status" value="1"/>
</dbReference>
<keyword evidence="6" id="KW-1133">Transmembrane helix</keyword>
<evidence type="ECO:0000256" key="2">
    <source>
        <dbReference type="ARBA" id="ARBA00022741"/>
    </source>
</evidence>
<dbReference type="InterPro" id="IPR008271">
    <property type="entry name" value="Ser/Thr_kinase_AS"/>
</dbReference>
<dbReference type="AlphaFoldDB" id="A0A517Y1M2"/>
<evidence type="ECO:0000256" key="3">
    <source>
        <dbReference type="ARBA" id="ARBA00022777"/>
    </source>
</evidence>
<dbReference type="CDD" id="cd14014">
    <property type="entry name" value="STKc_PknB_like"/>
    <property type="match status" value="1"/>
</dbReference>
<keyword evidence="6" id="KW-0472">Membrane</keyword>
<dbReference type="EMBL" id="CP036273">
    <property type="protein sequence ID" value="QDU23669.1"/>
    <property type="molecule type" value="Genomic_DNA"/>
</dbReference>
<protein>
    <submittedName>
        <fullName evidence="8">Serine/threonine-protein kinase StkP</fullName>
        <ecNumber evidence="8">2.7.11.1</ecNumber>
    </submittedName>
</protein>
<feature type="transmembrane region" description="Helical" evidence="6">
    <location>
        <begin position="328"/>
        <end position="347"/>
    </location>
</feature>
<keyword evidence="2" id="KW-0547">Nucleotide-binding</keyword>
<proteinExistence type="predicted"/>
<dbReference type="Gene3D" id="1.10.510.10">
    <property type="entry name" value="Transferase(Phosphotransferase) domain 1"/>
    <property type="match status" value="1"/>
</dbReference>
<feature type="region of interest" description="Disordered" evidence="5">
    <location>
        <begin position="349"/>
        <end position="386"/>
    </location>
</feature>
<accession>A0A517Y1M2</accession>
<evidence type="ECO:0000256" key="5">
    <source>
        <dbReference type="SAM" id="MobiDB-lite"/>
    </source>
</evidence>
<evidence type="ECO:0000256" key="4">
    <source>
        <dbReference type="ARBA" id="ARBA00022840"/>
    </source>
</evidence>
<dbReference type="InterPro" id="IPR005534">
    <property type="entry name" value="Curli_assmbl/transp-comp_CsgG"/>
</dbReference>
<evidence type="ECO:0000313" key="8">
    <source>
        <dbReference type="EMBL" id="QDU23669.1"/>
    </source>
</evidence>
<evidence type="ECO:0000256" key="6">
    <source>
        <dbReference type="SAM" id="Phobius"/>
    </source>
</evidence>
<feature type="region of interest" description="Disordered" evidence="5">
    <location>
        <begin position="496"/>
        <end position="517"/>
    </location>
</feature>
<dbReference type="SUPFAM" id="SSF56112">
    <property type="entry name" value="Protein kinase-like (PK-like)"/>
    <property type="match status" value="1"/>
</dbReference>
<feature type="compositionally biased region" description="Low complexity" evidence="5">
    <location>
        <begin position="361"/>
        <end position="375"/>
    </location>
</feature>
<dbReference type="InterPro" id="IPR000719">
    <property type="entry name" value="Prot_kinase_dom"/>
</dbReference>
<dbReference type="PROSITE" id="PS00108">
    <property type="entry name" value="PROTEIN_KINASE_ST"/>
    <property type="match status" value="1"/>
</dbReference>
<dbReference type="Pfam" id="PF00069">
    <property type="entry name" value="Pkinase"/>
    <property type="match status" value="1"/>
</dbReference>
<keyword evidence="4" id="KW-0067">ATP-binding</keyword>